<comment type="similarity">
    <text evidence="1">Belongs to the short-chain dehydrogenases/reductases (SDR) family.</text>
</comment>
<evidence type="ECO:0000256" key="2">
    <source>
        <dbReference type="ARBA" id="ARBA00023002"/>
    </source>
</evidence>
<dbReference type="PANTHER" id="PTHR44196">
    <property type="entry name" value="DEHYDROGENASE/REDUCTASE SDR FAMILY MEMBER 7B"/>
    <property type="match status" value="1"/>
</dbReference>
<keyword evidence="4" id="KW-1185">Reference proteome</keyword>
<sequence length="258" mass="28923">MTYKVCITGASSGIGEALAYYYAQKSADLTLIARNTERLNQVKSHCEKLGATVTTALIDIRDHQQLNDFLVHNDQQKPIDLIIANAGPSLKQLSNETADYYSAQRAMVDIHINGTFNSIYPLIQRMQQRQSGQIAIMSSMNAKIFLPGRSIYGAVKAALLHFSLALRQQLRNDHIKVNVICPGWVKTPRTDLNQFSMPFKVTAVTAAKTIGKGLNKNKAVIQFPWQLTTVIRLYNILPLTIQEWVSHTLYFAKSKDND</sequence>
<dbReference type="Gene3D" id="3.40.50.720">
    <property type="entry name" value="NAD(P)-binding Rossmann-like Domain"/>
    <property type="match status" value="1"/>
</dbReference>
<comment type="caution">
    <text evidence="3">The sequence shown here is derived from an EMBL/GenBank/DDBJ whole genome shotgun (WGS) entry which is preliminary data.</text>
</comment>
<dbReference type="PRINTS" id="PR00081">
    <property type="entry name" value="GDHRDH"/>
</dbReference>
<name>A0ABX3A2Z5_9GAMM</name>
<evidence type="ECO:0000313" key="4">
    <source>
        <dbReference type="Proteomes" id="UP000094329"/>
    </source>
</evidence>
<dbReference type="EMBL" id="MDTU01000001">
    <property type="protein sequence ID" value="ODN43014.1"/>
    <property type="molecule type" value="Genomic_DNA"/>
</dbReference>
<keyword evidence="2" id="KW-0560">Oxidoreductase</keyword>
<gene>
    <name evidence="3" type="ORF">BGC07_08925</name>
</gene>
<protein>
    <submittedName>
        <fullName evidence="3">Short-chain dehydrogenase</fullName>
    </submittedName>
</protein>
<dbReference type="Pfam" id="PF00106">
    <property type="entry name" value="adh_short"/>
    <property type="match status" value="1"/>
</dbReference>
<evidence type="ECO:0000256" key="1">
    <source>
        <dbReference type="ARBA" id="ARBA00006484"/>
    </source>
</evidence>
<proteinExistence type="inferred from homology"/>
<dbReference type="InterPro" id="IPR036291">
    <property type="entry name" value="NAD(P)-bd_dom_sf"/>
</dbReference>
<accession>A0ABX3A2Z5</accession>
<dbReference type="InterPro" id="IPR002347">
    <property type="entry name" value="SDR_fam"/>
</dbReference>
<organism evidence="3 4">
    <name type="scientific">Piscirickettsia litoralis</name>
    <dbReference type="NCBI Taxonomy" id="1891921"/>
    <lineage>
        <taxon>Bacteria</taxon>
        <taxon>Pseudomonadati</taxon>
        <taxon>Pseudomonadota</taxon>
        <taxon>Gammaproteobacteria</taxon>
        <taxon>Thiotrichales</taxon>
        <taxon>Piscirickettsiaceae</taxon>
        <taxon>Piscirickettsia</taxon>
    </lineage>
</organism>
<reference evidence="3 4" key="1">
    <citation type="submission" date="2016-08" db="EMBL/GenBank/DDBJ databases">
        <title>Draft genome sequence of Candidatus Piscirickettsia litoralis, from seawater.</title>
        <authorList>
            <person name="Wan X."/>
            <person name="Lee A.J."/>
            <person name="Hou S."/>
            <person name="Donachie S.P."/>
        </authorList>
    </citation>
    <scope>NUCLEOTIDE SEQUENCE [LARGE SCALE GENOMIC DNA]</scope>
    <source>
        <strain evidence="3 4">Y2</strain>
    </source>
</reference>
<dbReference type="RefSeq" id="WP_069312811.1">
    <property type="nucleotide sequence ID" value="NZ_MDTU01000001.1"/>
</dbReference>
<evidence type="ECO:0000313" key="3">
    <source>
        <dbReference type="EMBL" id="ODN43014.1"/>
    </source>
</evidence>
<dbReference type="PANTHER" id="PTHR44196:SF1">
    <property type="entry name" value="DEHYDROGENASE_REDUCTASE SDR FAMILY MEMBER 7B"/>
    <property type="match status" value="1"/>
</dbReference>
<dbReference type="Proteomes" id="UP000094329">
    <property type="component" value="Unassembled WGS sequence"/>
</dbReference>
<dbReference type="SUPFAM" id="SSF51735">
    <property type="entry name" value="NAD(P)-binding Rossmann-fold domains"/>
    <property type="match status" value="1"/>
</dbReference>